<dbReference type="AlphaFoldDB" id="A0A7W5H9C9"/>
<organism evidence="3 4">
    <name type="scientific">Aporhodopirellula rubra</name>
    <dbReference type="NCBI Taxonomy" id="980271"/>
    <lineage>
        <taxon>Bacteria</taxon>
        <taxon>Pseudomonadati</taxon>
        <taxon>Planctomycetota</taxon>
        <taxon>Planctomycetia</taxon>
        <taxon>Pirellulales</taxon>
        <taxon>Pirellulaceae</taxon>
        <taxon>Aporhodopirellula</taxon>
    </lineage>
</organism>
<dbReference type="InterPro" id="IPR016161">
    <property type="entry name" value="Ald_DH/histidinol_DH"/>
</dbReference>
<dbReference type="EMBL" id="JACHXU010000037">
    <property type="protein sequence ID" value="MBB3210428.1"/>
    <property type="molecule type" value="Genomic_DNA"/>
</dbReference>
<dbReference type="PANTHER" id="PTHR43353">
    <property type="entry name" value="SUCCINATE-SEMIALDEHYDE DEHYDROGENASE, MITOCHONDRIAL"/>
    <property type="match status" value="1"/>
</dbReference>
<dbReference type="Gene3D" id="3.40.605.10">
    <property type="entry name" value="Aldehyde Dehydrogenase, Chain A, domain 1"/>
    <property type="match status" value="1"/>
</dbReference>
<dbReference type="InterPro" id="IPR015590">
    <property type="entry name" value="Aldehyde_DH_dom"/>
</dbReference>
<proteinExistence type="predicted"/>
<dbReference type="Gene3D" id="3.40.309.10">
    <property type="entry name" value="Aldehyde Dehydrogenase, Chain A, domain 2"/>
    <property type="match status" value="1"/>
</dbReference>
<dbReference type="InterPro" id="IPR044151">
    <property type="entry name" value="ALDH_KGSADH"/>
</dbReference>
<keyword evidence="1 3" id="KW-0560">Oxidoreductase</keyword>
<accession>A0A7W5H9C9</accession>
<dbReference type="SUPFAM" id="SSF53720">
    <property type="entry name" value="ALDH-like"/>
    <property type="match status" value="1"/>
</dbReference>
<gene>
    <name evidence="3" type="ORF">FHS27_006275</name>
</gene>
<dbReference type="InterPro" id="IPR050740">
    <property type="entry name" value="Aldehyde_DH_Superfamily"/>
</dbReference>
<dbReference type="CDD" id="cd07129">
    <property type="entry name" value="ALDH_KGSADH"/>
    <property type="match status" value="1"/>
</dbReference>
<dbReference type="InterPro" id="IPR016163">
    <property type="entry name" value="Ald_DH_C"/>
</dbReference>
<dbReference type="GO" id="GO:0033721">
    <property type="term" value="F:aldehyde dehydrogenase (NADP+) activity"/>
    <property type="evidence" value="ECO:0007669"/>
    <property type="project" value="UniProtKB-EC"/>
</dbReference>
<dbReference type="RefSeq" id="WP_246421264.1">
    <property type="nucleotide sequence ID" value="NZ_JACHXU010000037.1"/>
</dbReference>
<protein>
    <submittedName>
        <fullName evidence="3">NADP-dependent aldehyde dehydrogenase</fullName>
        <ecNumber evidence="3">1.2.1.4</ecNumber>
    </submittedName>
</protein>
<evidence type="ECO:0000313" key="3">
    <source>
        <dbReference type="EMBL" id="MBB3210428.1"/>
    </source>
</evidence>
<dbReference type="EC" id="1.2.1.4" evidence="3"/>
<dbReference type="Pfam" id="PF00171">
    <property type="entry name" value="Aldedh"/>
    <property type="match status" value="1"/>
</dbReference>
<comment type="caution">
    <text evidence="3">The sequence shown here is derived from an EMBL/GenBank/DDBJ whole genome shotgun (WGS) entry which is preliminary data.</text>
</comment>
<dbReference type="Proteomes" id="UP000536179">
    <property type="component" value="Unassembled WGS sequence"/>
</dbReference>
<keyword evidence="4" id="KW-1185">Reference proteome</keyword>
<dbReference type="PANTHER" id="PTHR43353:SF3">
    <property type="entry name" value="ALDEHYDE DEHYDROGENASE-RELATED"/>
    <property type="match status" value="1"/>
</dbReference>
<sequence>MTDCPQPDRNEVGTAAKDMFYAFDAATAQPIEPGFVEATEAEIDRAATEAADAREWLARSEPARRAELLEQVADAMEARQSEIVQRCVTETGYLPERVVGEFRRATGQLRVFAKLTRERYWDQRQIAAADPKRELAPGVIVPRPEMRRRLVPVGPVAVFGACNFPLAISVVGNDFVAAIAVGCPVIVKSHPSHPGTCEILGRVVCETVERLGFPAGTFALLHGRRPETSVALVQHPAIAAVGFTGSPVGGRALAEAILRRERPIPIFAELGSTNPVFITASALDERCESIANGFAESLRFGNGHMCTKPGVLVVPKDACDRFVEQVVSVMAQQTPLPLLNGGVAEAFDRGTEDYRSVIGAQTLYEEVVCDESERSFGPWHRGPHWYAVDASTAMENHEVHRSGLLHSETFGPVSLLVQCRDKEEMLAVAKQFHGSLTTSLHRGSDDDAFTQHWLPIAERFAGRIVYNGWPTGMEIGPATQHGGPYPASLDGNSTSVGYASLQRFVRPVCYQNWPEEQIGGW</sequence>
<name>A0A7W5H9C9_9BACT</name>
<evidence type="ECO:0000259" key="2">
    <source>
        <dbReference type="Pfam" id="PF00171"/>
    </source>
</evidence>
<evidence type="ECO:0000256" key="1">
    <source>
        <dbReference type="ARBA" id="ARBA00023002"/>
    </source>
</evidence>
<evidence type="ECO:0000313" key="4">
    <source>
        <dbReference type="Proteomes" id="UP000536179"/>
    </source>
</evidence>
<feature type="domain" description="Aldehyde dehydrogenase" evidence="2">
    <location>
        <begin position="35"/>
        <end position="332"/>
    </location>
</feature>
<dbReference type="InterPro" id="IPR016162">
    <property type="entry name" value="Ald_DH_N"/>
</dbReference>
<reference evidence="3 4" key="1">
    <citation type="submission" date="2020-08" db="EMBL/GenBank/DDBJ databases">
        <title>Genomic Encyclopedia of Type Strains, Phase III (KMG-III): the genomes of soil and plant-associated and newly described type strains.</title>
        <authorList>
            <person name="Whitman W."/>
        </authorList>
    </citation>
    <scope>NUCLEOTIDE SEQUENCE [LARGE SCALE GENOMIC DNA]</scope>
    <source>
        <strain evidence="3 4">CECT 8075</strain>
    </source>
</reference>